<evidence type="ECO:0000256" key="1">
    <source>
        <dbReference type="ARBA" id="ARBA00004976"/>
    </source>
</evidence>
<comment type="similarity">
    <text evidence="5">Belongs to the relA/spoT family.</text>
</comment>
<dbReference type="CDD" id="cd01668">
    <property type="entry name" value="TGS_RSH"/>
    <property type="match status" value="1"/>
</dbReference>
<proteinExistence type="inferred from homology"/>
<dbReference type="InterPro" id="IPR004811">
    <property type="entry name" value="RelA/Spo_fam"/>
</dbReference>
<dbReference type="InterPro" id="IPR002912">
    <property type="entry name" value="ACT_dom"/>
</dbReference>
<dbReference type="CDD" id="cd04876">
    <property type="entry name" value="ACT_RelA-SpoT"/>
    <property type="match status" value="1"/>
</dbReference>
<dbReference type="InterPro" id="IPR012675">
    <property type="entry name" value="Beta-grasp_dom_sf"/>
</dbReference>
<feature type="coiled-coil region" evidence="6">
    <location>
        <begin position="550"/>
        <end position="577"/>
    </location>
</feature>
<dbReference type="InterPro" id="IPR003607">
    <property type="entry name" value="HD/PDEase_dom"/>
</dbReference>
<dbReference type="Pfam" id="PF13328">
    <property type="entry name" value="HD_4"/>
    <property type="match status" value="1"/>
</dbReference>
<keyword evidence="8" id="KW-1185">Reference proteome</keyword>
<dbReference type="PROSITE" id="PS51831">
    <property type="entry name" value="HD"/>
    <property type="match status" value="1"/>
</dbReference>
<name>A0A0R2HCC2_WEIVI</name>
<keyword evidence="6" id="KW-0175">Coiled coil</keyword>
<organism evidence="7 8">
    <name type="scientific">Weissella viridescens</name>
    <name type="common">Lactobacillus viridescens</name>
    <dbReference type="NCBI Taxonomy" id="1629"/>
    <lineage>
        <taxon>Bacteria</taxon>
        <taxon>Bacillati</taxon>
        <taxon>Bacillota</taxon>
        <taxon>Bacilli</taxon>
        <taxon>Lactobacillales</taxon>
        <taxon>Lactobacillaceae</taxon>
        <taxon>Weissella</taxon>
    </lineage>
</organism>
<dbReference type="GO" id="GO:0016301">
    <property type="term" value="F:kinase activity"/>
    <property type="evidence" value="ECO:0007669"/>
    <property type="project" value="UniProtKB-KW"/>
</dbReference>
<dbReference type="AlphaFoldDB" id="A0A0R2HCC2"/>
<evidence type="ECO:0000256" key="5">
    <source>
        <dbReference type="RuleBase" id="RU003847"/>
    </source>
</evidence>
<dbReference type="OrthoDB" id="9805041at2"/>
<dbReference type="Pfam" id="PF02824">
    <property type="entry name" value="TGS"/>
    <property type="match status" value="1"/>
</dbReference>
<comment type="catalytic activity">
    <reaction evidence="4">
        <text>GTP + ATP = guanosine 3'-diphosphate 5'-triphosphate + AMP</text>
        <dbReference type="Rhea" id="RHEA:22088"/>
        <dbReference type="ChEBI" id="CHEBI:30616"/>
        <dbReference type="ChEBI" id="CHEBI:37565"/>
        <dbReference type="ChEBI" id="CHEBI:142410"/>
        <dbReference type="ChEBI" id="CHEBI:456215"/>
        <dbReference type="EC" id="2.7.6.5"/>
    </reaction>
</comment>
<dbReference type="RefSeq" id="WP_057744156.1">
    <property type="nucleotide sequence ID" value="NZ_BJLU01000003.1"/>
</dbReference>
<dbReference type="PROSITE" id="PS51880">
    <property type="entry name" value="TGS"/>
    <property type="match status" value="1"/>
</dbReference>
<evidence type="ECO:0000313" key="8">
    <source>
        <dbReference type="Proteomes" id="UP000051992"/>
    </source>
</evidence>
<dbReference type="FunFam" id="3.10.20.30:FF:000002">
    <property type="entry name" value="GTP pyrophosphokinase (RelA/SpoT)"/>
    <property type="match status" value="1"/>
</dbReference>
<sequence>MVEAKVVTADDVHRTVATYMNPEHVEKVDRAYQFAADLHEDQVRQSGEPYIMHPIQVAGILADLKMDPDTVVSGYLHDVIEDTDATLDDLREHFGDDVANIVDGVSKISKIKYKSSREQLAENHRKLLLAMSDDIRVIIVKLADRLHNMRTLEALRPEKQKRIASETLEIYAPLADRLGIMTIKWELEDLSLRYLDPDAYHEIASSMKMRRRERLEVVDEAVNEIEGTIKDLELENVDVYGRPKHIYSIYRKMVDKKKDFKDIYDLSAIRVIVNSIPDCYAVLGAIHARWTPMPGRFKDYIALPKANGYQSLHTTVIGPSGRPLEVQIRTHEMHEIAEYGVAAHWAYKEGNFNGADVENNDEQKLNVIQGILDLEDDARDADDFMESVKGDLFSDRVYAFTPEGDVIELAQGSGPLDMAYSIHTNIGNHTTGARVNERIVPLDYQIKTGDIVEIITSPTAKPNRDWLNMVKTRRARNKIRQYFRKQDRDDNVTAGRQMLTNFLKENGFDPEEIMTPENEENAATKSHFNSPDDMFASIGFGDSNPQGIANKLTEDKRAQMEAERQAAEQKAILEEHETIEKDAVKHDKDQNKRKDRIVIDGVDNMLIRFGHCCTPVPGDKITGYVTRGRGVSVHRVDCPNVETAEQQGQRLIDVAWENEDGFANEEFEANLTVRGLNRDKLLNDVMRTVTNNTKTLTSINGRIENKNEAKIALTVGVRDLSQLEHIIEMVRNVPDIYEVKRVFN</sequence>
<dbReference type="CDD" id="cd05399">
    <property type="entry name" value="NT_Rel-Spo_like"/>
    <property type="match status" value="1"/>
</dbReference>
<evidence type="ECO:0000256" key="3">
    <source>
        <dbReference type="ARBA" id="ARBA00023134"/>
    </source>
</evidence>
<reference evidence="7 8" key="1">
    <citation type="journal article" date="2015" name="Genome Announc.">
        <title>Expanding the biotechnology potential of lactobacilli through comparative genomics of 213 strains and associated genera.</title>
        <authorList>
            <person name="Sun Z."/>
            <person name="Harris H.M."/>
            <person name="McCann A."/>
            <person name="Guo C."/>
            <person name="Argimon S."/>
            <person name="Zhang W."/>
            <person name="Yang X."/>
            <person name="Jeffery I.B."/>
            <person name="Cooney J.C."/>
            <person name="Kagawa T.F."/>
            <person name="Liu W."/>
            <person name="Song Y."/>
            <person name="Salvetti E."/>
            <person name="Wrobel A."/>
            <person name="Rasinkangas P."/>
            <person name="Parkhill J."/>
            <person name="Rea M.C."/>
            <person name="O'Sullivan O."/>
            <person name="Ritari J."/>
            <person name="Douillard F.P."/>
            <person name="Paul Ross R."/>
            <person name="Yang R."/>
            <person name="Briner A.E."/>
            <person name="Felis G.E."/>
            <person name="de Vos W.M."/>
            <person name="Barrangou R."/>
            <person name="Klaenhammer T.R."/>
            <person name="Caufield P.W."/>
            <person name="Cui Y."/>
            <person name="Zhang H."/>
            <person name="O'Toole P.W."/>
        </authorList>
    </citation>
    <scope>NUCLEOTIDE SEQUENCE [LARGE SCALE GENOMIC DNA]</scope>
    <source>
        <strain evidence="7 8">DSM 20410</strain>
    </source>
</reference>
<accession>A0A0R2HCC2</accession>
<gene>
    <name evidence="7" type="ORF">IV50_GL000346</name>
</gene>
<dbReference type="Proteomes" id="UP000051992">
    <property type="component" value="Unassembled WGS sequence"/>
</dbReference>
<dbReference type="UniPathway" id="UPA00908">
    <property type="reaction ID" value="UER00884"/>
</dbReference>
<dbReference type="SMART" id="SM00954">
    <property type="entry name" value="RelA_SpoT"/>
    <property type="match status" value="1"/>
</dbReference>
<dbReference type="InterPro" id="IPR006674">
    <property type="entry name" value="HD_domain"/>
</dbReference>
<dbReference type="InterPro" id="IPR043519">
    <property type="entry name" value="NT_sf"/>
</dbReference>
<dbReference type="SMART" id="SM00471">
    <property type="entry name" value="HDc"/>
    <property type="match status" value="1"/>
</dbReference>
<dbReference type="SUPFAM" id="SSF81301">
    <property type="entry name" value="Nucleotidyltransferase"/>
    <property type="match status" value="1"/>
</dbReference>
<keyword evidence="7" id="KW-0418">Kinase</keyword>
<dbReference type="Pfam" id="PF13291">
    <property type="entry name" value="ACT_4"/>
    <property type="match status" value="1"/>
</dbReference>
<evidence type="ECO:0000256" key="2">
    <source>
        <dbReference type="ARBA" id="ARBA00013251"/>
    </source>
</evidence>
<dbReference type="SUPFAM" id="SSF81271">
    <property type="entry name" value="TGS-like"/>
    <property type="match status" value="1"/>
</dbReference>
<dbReference type="InterPro" id="IPR012676">
    <property type="entry name" value="TGS-like"/>
</dbReference>
<dbReference type="GO" id="GO:0008728">
    <property type="term" value="F:GTP diphosphokinase activity"/>
    <property type="evidence" value="ECO:0007669"/>
    <property type="project" value="UniProtKB-EC"/>
</dbReference>
<dbReference type="InterPro" id="IPR007685">
    <property type="entry name" value="RelA_SpoT"/>
</dbReference>
<dbReference type="NCBIfam" id="TIGR00691">
    <property type="entry name" value="spoT_relA"/>
    <property type="match status" value="1"/>
</dbReference>
<dbReference type="Gene3D" id="1.10.3210.10">
    <property type="entry name" value="Hypothetical protein af1432"/>
    <property type="match status" value="1"/>
</dbReference>
<comment type="caution">
    <text evidence="7">The sequence shown here is derived from an EMBL/GenBank/DDBJ whole genome shotgun (WGS) entry which is preliminary data.</text>
</comment>
<dbReference type="InterPro" id="IPR004095">
    <property type="entry name" value="TGS"/>
</dbReference>
<dbReference type="PANTHER" id="PTHR21262:SF31">
    <property type="entry name" value="GTP PYROPHOSPHOKINASE"/>
    <property type="match status" value="1"/>
</dbReference>
<evidence type="ECO:0000256" key="6">
    <source>
        <dbReference type="SAM" id="Coils"/>
    </source>
</evidence>
<dbReference type="PATRIC" id="fig|1629.5.peg.349"/>
<dbReference type="GO" id="GO:0015970">
    <property type="term" value="P:guanosine tetraphosphate biosynthetic process"/>
    <property type="evidence" value="ECO:0007669"/>
    <property type="project" value="UniProtKB-UniPathway"/>
</dbReference>
<dbReference type="FunFam" id="3.30.460.10:FF:000001">
    <property type="entry name" value="GTP pyrophosphokinase RelA"/>
    <property type="match status" value="1"/>
</dbReference>
<dbReference type="GO" id="GO:0005525">
    <property type="term" value="F:GTP binding"/>
    <property type="evidence" value="ECO:0007669"/>
    <property type="project" value="UniProtKB-KW"/>
</dbReference>
<dbReference type="EMBL" id="JQBM01000001">
    <property type="protein sequence ID" value="KRN47076.1"/>
    <property type="molecule type" value="Genomic_DNA"/>
</dbReference>
<protein>
    <recommendedName>
        <fullName evidence="2">GTP diphosphokinase</fullName>
        <ecNumber evidence="2">2.7.6.5</ecNumber>
    </recommendedName>
</protein>
<dbReference type="InterPro" id="IPR045600">
    <property type="entry name" value="RelA/SpoT_AH_RIS"/>
</dbReference>
<dbReference type="GO" id="GO:0005886">
    <property type="term" value="C:plasma membrane"/>
    <property type="evidence" value="ECO:0007669"/>
    <property type="project" value="TreeGrafter"/>
</dbReference>
<keyword evidence="3" id="KW-0547">Nucleotide-binding</keyword>
<dbReference type="InterPro" id="IPR033655">
    <property type="entry name" value="TGS_RelA/SpoT"/>
</dbReference>
<evidence type="ECO:0000313" key="7">
    <source>
        <dbReference type="EMBL" id="KRN47076.1"/>
    </source>
</evidence>
<keyword evidence="3" id="KW-0342">GTP-binding</keyword>
<dbReference type="CDD" id="cd00077">
    <property type="entry name" value="HDc"/>
    <property type="match status" value="1"/>
</dbReference>
<evidence type="ECO:0000256" key="4">
    <source>
        <dbReference type="ARBA" id="ARBA00048244"/>
    </source>
</evidence>
<keyword evidence="7" id="KW-0808">Transferase</keyword>
<dbReference type="Pfam" id="PF04607">
    <property type="entry name" value="RelA_SpoT"/>
    <property type="match status" value="1"/>
</dbReference>
<dbReference type="Gene3D" id="3.30.460.10">
    <property type="entry name" value="Beta Polymerase, domain 2"/>
    <property type="match status" value="1"/>
</dbReference>
<dbReference type="FunFam" id="1.10.3210.10:FF:000001">
    <property type="entry name" value="GTP pyrophosphokinase RelA"/>
    <property type="match status" value="1"/>
</dbReference>
<comment type="function">
    <text evidence="5">In eubacteria ppGpp (guanosine 3'-diphosphate 5'-diphosphate) is a mediator of the stringent response that coordinates a variety of cellular activities in response to changes in nutritional abundance.</text>
</comment>
<dbReference type="Gene3D" id="3.30.70.260">
    <property type="match status" value="1"/>
</dbReference>
<dbReference type="Gene3D" id="3.10.20.30">
    <property type="match status" value="1"/>
</dbReference>
<dbReference type="Pfam" id="PF19296">
    <property type="entry name" value="RelA_AH_RIS"/>
    <property type="match status" value="1"/>
</dbReference>
<dbReference type="PANTHER" id="PTHR21262">
    <property type="entry name" value="GUANOSINE-3',5'-BIS DIPHOSPHATE 3'-PYROPHOSPHOHYDROLASE"/>
    <property type="match status" value="1"/>
</dbReference>
<comment type="pathway">
    <text evidence="1">Purine metabolism; ppGpp biosynthesis; ppGpp from GTP: step 1/2.</text>
</comment>
<dbReference type="SUPFAM" id="SSF109604">
    <property type="entry name" value="HD-domain/PDEase-like"/>
    <property type="match status" value="1"/>
</dbReference>
<dbReference type="EC" id="2.7.6.5" evidence="2"/>